<dbReference type="InterPro" id="IPR029052">
    <property type="entry name" value="Metallo-depent_PP-like"/>
</dbReference>
<dbReference type="Gene3D" id="3.60.21.10">
    <property type="match status" value="1"/>
</dbReference>
<sequence>MMRPRPDDFAAEDALAGNGDTPAGGVSRRGFFRGAGAVGLATAVSGFALARDAGAADAVADGTPEQIHLTWGEDPASTVHVSWASAAQAVHPRVHFGHSAGRERVLPAVQRTYTDGLNGQTVFTYHAKLEGLEPDAVVHYSVTADNDGKAAKPFAATFRTARRGRHAFRFTSYGDLATPNTSWVLSSVQSRYAVQAVERFEPLFHLLNGDLCYANLNPASQPAVWADFGNNMQASASQRPWMPCPGNHEIEFDNGAQGFDSYLTRFALPHNGSEFPGRWYSFRVGSVFFVSLSADDVIYQDGGPFVGGPNPLAPAASTGNVPIEPGTSFYVRGYSKGAQTRWLEETLARAQRDDDIDWIVVQMHQDAITSSATGNGADKGLREAWLPIFDRYGVDLVVCGHDHDYERSWPIRGCNHGAGRDAVTGAQVETLQPRPVATAPSHDGSFDTSHGTVHLVLGGGGTSAPLDVYGTDPADGLPQAKVFTKPNRPIPGATAGVYVRNAADALEDAIWSARRDTGTGYGIAVFDVDPGERGGKTSITIRYYHAPGADKVPTPDYELFETVVLAKQRADKHGW</sequence>
<dbReference type="InterPro" id="IPR039331">
    <property type="entry name" value="PAPs-like"/>
</dbReference>
<reference evidence="5" key="1">
    <citation type="submission" date="2021-11" db="EMBL/GenBank/DDBJ databases">
        <title>BS-T2-15 a new species belonging to the Comamonadaceae family isolated from the soil of a French oak forest.</title>
        <authorList>
            <person name="Mieszkin S."/>
            <person name="Alain K."/>
        </authorList>
    </citation>
    <scope>NUCLEOTIDE SEQUENCE</scope>
    <source>
        <strain evidence="5">BS-T2-15</strain>
    </source>
</reference>
<dbReference type="Pfam" id="PF16656">
    <property type="entry name" value="Pur_ac_phosph_N"/>
    <property type="match status" value="1"/>
</dbReference>
<feature type="domain" description="Calcineurin-like phosphoesterase" evidence="3">
    <location>
        <begin position="200"/>
        <end position="405"/>
    </location>
</feature>
<dbReference type="AlphaFoldDB" id="A0A9X1YFP4"/>
<feature type="domain" description="Purple acid phosphatase N-terminal" evidence="4">
    <location>
        <begin position="64"/>
        <end position="149"/>
    </location>
</feature>
<evidence type="ECO:0000259" key="4">
    <source>
        <dbReference type="Pfam" id="PF16656"/>
    </source>
</evidence>
<dbReference type="InterPro" id="IPR004843">
    <property type="entry name" value="Calcineurin-like_PHP"/>
</dbReference>
<dbReference type="Pfam" id="PF00149">
    <property type="entry name" value="Metallophos"/>
    <property type="match status" value="1"/>
</dbReference>
<organism evidence="5 6">
    <name type="scientific">Scleromatobacter humisilvae</name>
    <dbReference type="NCBI Taxonomy" id="2897159"/>
    <lineage>
        <taxon>Bacteria</taxon>
        <taxon>Pseudomonadati</taxon>
        <taxon>Pseudomonadota</taxon>
        <taxon>Betaproteobacteria</taxon>
        <taxon>Burkholderiales</taxon>
        <taxon>Sphaerotilaceae</taxon>
        <taxon>Scleromatobacter</taxon>
    </lineage>
</organism>
<dbReference type="PROSITE" id="PS51318">
    <property type="entry name" value="TAT"/>
    <property type="match status" value="1"/>
</dbReference>
<dbReference type="InterPro" id="IPR015914">
    <property type="entry name" value="PAPs_N"/>
</dbReference>
<dbReference type="EMBL" id="JAJLJH010000001">
    <property type="protein sequence ID" value="MCK9684615.1"/>
    <property type="molecule type" value="Genomic_DNA"/>
</dbReference>
<dbReference type="PANTHER" id="PTHR22953">
    <property type="entry name" value="ACID PHOSPHATASE RELATED"/>
    <property type="match status" value="1"/>
</dbReference>
<accession>A0A9X1YFP4</accession>
<evidence type="ECO:0000256" key="1">
    <source>
        <dbReference type="ARBA" id="ARBA00022729"/>
    </source>
</evidence>
<evidence type="ECO:0000313" key="6">
    <source>
        <dbReference type="Proteomes" id="UP001139353"/>
    </source>
</evidence>
<dbReference type="GO" id="GO:0046872">
    <property type="term" value="F:metal ion binding"/>
    <property type="evidence" value="ECO:0007669"/>
    <property type="project" value="InterPro"/>
</dbReference>
<keyword evidence="6" id="KW-1185">Reference proteome</keyword>
<dbReference type="GO" id="GO:0003993">
    <property type="term" value="F:acid phosphatase activity"/>
    <property type="evidence" value="ECO:0007669"/>
    <property type="project" value="InterPro"/>
</dbReference>
<proteinExistence type="predicted"/>
<evidence type="ECO:0000313" key="5">
    <source>
        <dbReference type="EMBL" id="MCK9684615.1"/>
    </source>
</evidence>
<dbReference type="PANTHER" id="PTHR22953:SF153">
    <property type="entry name" value="PURPLE ACID PHOSPHATASE"/>
    <property type="match status" value="1"/>
</dbReference>
<comment type="caution">
    <text evidence="5">The sequence shown here is derived from an EMBL/GenBank/DDBJ whole genome shotgun (WGS) entry which is preliminary data.</text>
</comment>
<feature type="region of interest" description="Disordered" evidence="2">
    <location>
        <begin position="1"/>
        <end position="25"/>
    </location>
</feature>
<gene>
    <name evidence="5" type="ORF">LPC04_02720</name>
</gene>
<dbReference type="SUPFAM" id="SSF49363">
    <property type="entry name" value="Purple acid phosphatase, N-terminal domain"/>
    <property type="match status" value="1"/>
</dbReference>
<dbReference type="InterPro" id="IPR006311">
    <property type="entry name" value="TAT_signal"/>
</dbReference>
<protein>
    <submittedName>
        <fullName evidence="5">Metallophosphoesterase family protein</fullName>
    </submittedName>
</protein>
<evidence type="ECO:0000256" key="2">
    <source>
        <dbReference type="SAM" id="MobiDB-lite"/>
    </source>
</evidence>
<keyword evidence="1" id="KW-0732">Signal</keyword>
<name>A0A9X1YFP4_9BURK</name>
<dbReference type="SUPFAM" id="SSF56300">
    <property type="entry name" value="Metallo-dependent phosphatases"/>
    <property type="match status" value="1"/>
</dbReference>
<dbReference type="Gene3D" id="2.60.40.380">
    <property type="entry name" value="Purple acid phosphatase-like, N-terminal"/>
    <property type="match status" value="1"/>
</dbReference>
<dbReference type="Proteomes" id="UP001139353">
    <property type="component" value="Unassembled WGS sequence"/>
</dbReference>
<dbReference type="InterPro" id="IPR008963">
    <property type="entry name" value="Purple_acid_Pase-like_N"/>
</dbReference>
<evidence type="ECO:0000259" key="3">
    <source>
        <dbReference type="Pfam" id="PF00149"/>
    </source>
</evidence>